<gene>
    <name evidence="1" type="ORF">AB5L97_10885</name>
</gene>
<dbReference type="AlphaFoldDB" id="A0AB39L0C1"/>
<name>A0AB39L0C1_9MICC</name>
<proteinExistence type="predicted"/>
<accession>A0AB39L0C1</accession>
<dbReference type="EMBL" id="CP163302">
    <property type="protein sequence ID" value="XDP43814.1"/>
    <property type="molecule type" value="Genomic_DNA"/>
</dbReference>
<evidence type="ECO:0000313" key="1">
    <source>
        <dbReference type="EMBL" id="XDP43814.1"/>
    </source>
</evidence>
<sequence>MDRAEDTGYALRLQHASDHAEKNGFKLRQTGETFWLENTRDGRRIQDPASMGDLEAVEAYLHQFDA</sequence>
<dbReference type="KEGG" id="spue:AB5L97_10885"/>
<organism evidence="1">
    <name type="scientific">Sinomonas puerhi</name>
    <dbReference type="NCBI Taxonomy" id="3238584"/>
    <lineage>
        <taxon>Bacteria</taxon>
        <taxon>Bacillati</taxon>
        <taxon>Actinomycetota</taxon>
        <taxon>Actinomycetes</taxon>
        <taxon>Micrococcales</taxon>
        <taxon>Micrococcaceae</taxon>
        <taxon>Sinomonas</taxon>
    </lineage>
</organism>
<reference evidence="1" key="1">
    <citation type="submission" date="2024-07" db="EMBL/GenBank/DDBJ databases">
        <authorList>
            <person name="fu j."/>
        </authorList>
    </citation>
    <scope>NUCLEOTIDE SEQUENCE</scope>
    <source>
        <strain evidence="1">P10A9</strain>
    </source>
</reference>
<protein>
    <submittedName>
        <fullName evidence="1">Uncharacterized protein</fullName>
    </submittedName>
</protein>
<dbReference type="RefSeq" id="WP_369044702.1">
    <property type="nucleotide sequence ID" value="NZ_CP163302.1"/>
</dbReference>